<evidence type="ECO:0000256" key="4">
    <source>
        <dbReference type="PROSITE-ProRule" id="PRU00433"/>
    </source>
</evidence>
<dbReference type="InterPro" id="IPR009056">
    <property type="entry name" value="Cyt_c-like_dom"/>
</dbReference>
<proteinExistence type="predicted"/>
<comment type="caution">
    <text evidence="7">The sequence shown here is derived from an EMBL/GenBank/DDBJ whole genome shotgun (WGS) entry which is preliminary data.</text>
</comment>
<keyword evidence="3 4" id="KW-0408">Iron</keyword>
<sequence length="154" mass="15761">MKRSNLLNLALPVLAATSMAAFAQSSATGTGATTFTNVCVACHQAGGAGMPGLAPALAGTLAKPLAGDVGKRYVQLVLLNGLSGHIKSQGQSFNGAMPAQAQLDDATLAAVATYLAQDLNGLKDVSFSAQDFAQARAQHPTHKELRSLREQSGL</sequence>
<evidence type="ECO:0000256" key="5">
    <source>
        <dbReference type="SAM" id="SignalP"/>
    </source>
</evidence>
<dbReference type="PANTHER" id="PTHR35008">
    <property type="entry name" value="BLL4482 PROTEIN-RELATED"/>
    <property type="match status" value="1"/>
</dbReference>
<dbReference type="PROSITE" id="PS51007">
    <property type="entry name" value="CYTC"/>
    <property type="match status" value="1"/>
</dbReference>
<evidence type="ECO:0000256" key="1">
    <source>
        <dbReference type="ARBA" id="ARBA00022617"/>
    </source>
</evidence>
<dbReference type="Proteomes" id="UP001162811">
    <property type="component" value="Unassembled WGS sequence"/>
</dbReference>
<dbReference type="PANTHER" id="PTHR35008:SF4">
    <property type="entry name" value="BLL4482 PROTEIN"/>
    <property type="match status" value="1"/>
</dbReference>
<dbReference type="RefSeq" id="WP_252677604.1">
    <property type="nucleotide sequence ID" value="NZ_JAMXHT010000002.1"/>
</dbReference>
<dbReference type="InterPro" id="IPR051459">
    <property type="entry name" value="Cytochrome_c-type_DH"/>
</dbReference>
<reference evidence="7" key="1">
    <citation type="submission" date="2022-06" db="EMBL/GenBank/DDBJ databases">
        <authorList>
            <person name="Lu C.-H."/>
        </authorList>
    </citation>
    <scope>NUCLEOTIDE SEQUENCE</scope>
    <source>
        <strain evidence="7">21MJYT02-11</strain>
    </source>
</reference>
<evidence type="ECO:0000256" key="3">
    <source>
        <dbReference type="ARBA" id="ARBA00023004"/>
    </source>
</evidence>
<dbReference type="InterPro" id="IPR036909">
    <property type="entry name" value="Cyt_c-like_dom_sf"/>
</dbReference>
<gene>
    <name evidence="7" type="ORF">NG900_05425</name>
</gene>
<feature type="signal peptide" evidence="5">
    <location>
        <begin position="1"/>
        <end position="23"/>
    </location>
</feature>
<protein>
    <submittedName>
        <fullName evidence="7">Cytochrome c</fullName>
    </submittedName>
</protein>
<evidence type="ECO:0000313" key="7">
    <source>
        <dbReference type="EMBL" id="MCO5397640.1"/>
    </source>
</evidence>
<dbReference type="EMBL" id="JAMXHT010000002">
    <property type="protein sequence ID" value="MCO5397640.1"/>
    <property type="molecule type" value="Genomic_DNA"/>
</dbReference>
<dbReference type="Gene3D" id="1.10.760.10">
    <property type="entry name" value="Cytochrome c-like domain"/>
    <property type="match status" value="1"/>
</dbReference>
<reference evidence="7" key="2">
    <citation type="journal article" date="2023" name="Front. Microbiol.">
        <title>Ralstonia chuxiongensis sp. nov., Ralstonia mojiangensis sp. nov., and Ralstonia soli sp. nov., isolated from tobacco fields, are three novel species in the family Burkholderiaceae.</title>
        <authorList>
            <person name="Lu C.H."/>
            <person name="Zhang Y.Y."/>
            <person name="Jiang N."/>
            <person name="Chen W."/>
            <person name="Shao X."/>
            <person name="Zhao Z.M."/>
            <person name="Lu W.L."/>
            <person name="Hu X."/>
            <person name="Xi Y.X."/>
            <person name="Zou S.Y."/>
            <person name="Wei Q.J."/>
            <person name="Lin Z.L."/>
            <person name="Gong L."/>
            <person name="Gai X.T."/>
            <person name="Zhang L.Q."/>
            <person name="Li J.Y."/>
            <person name="Jin Y."/>
            <person name="Xia Z.Y."/>
        </authorList>
    </citation>
    <scope>NUCLEOTIDE SEQUENCE</scope>
    <source>
        <strain evidence="7">21MJYT02-11</strain>
    </source>
</reference>
<dbReference type="SUPFAM" id="SSF46626">
    <property type="entry name" value="Cytochrome c"/>
    <property type="match status" value="1"/>
</dbReference>
<dbReference type="Pfam" id="PF13442">
    <property type="entry name" value="Cytochrome_CBB3"/>
    <property type="match status" value="1"/>
</dbReference>
<keyword evidence="2 4" id="KW-0479">Metal-binding</keyword>
<evidence type="ECO:0000313" key="8">
    <source>
        <dbReference type="Proteomes" id="UP001162811"/>
    </source>
</evidence>
<name>A0ABT1AGW5_9RALS</name>
<evidence type="ECO:0000256" key="2">
    <source>
        <dbReference type="ARBA" id="ARBA00022723"/>
    </source>
</evidence>
<keyword evidence="1 4" id="KW-0349">Heme</keyword>
<feature type="domain" description="Cytochrome c" evidence="6">
    <location>
        <begin position="26"/>
        <end position="119"/>
    </location>
</feature>
<accession>A0ABT1AGW5</accession>
<evidence type="ECO:0000259" key="6">
    <source>
        <dbReference type="PROSITE" id="PS51007"/>
    </source>
</evidence>
<keyword evidence="8" id="KW-1185">Reference proteome</keyword>
<feature type="chain" id="PRO_5047175146" evidence="5">
    <location>
        <begin position="24"/>
        <end position="154"/>
    </location>
</feature>
<keyword evidence="5" id="KW-0732">Signal</keyword>
<organism evidence="7 8">
    <name type="scientific">Ralstonia soli</name>
    <dbReference type="NCBI Taxonomy" id="2953896"/>
    <lineage>
        <taxon>Bacteria</taxon>
        <taxon>Pseudomonadati</taxon>
        <taxon>Pseudomonadota</taxon>
        <taxon>Betaproteobacteria</taxon>
        <taxon>Burkholderiales</taxon>
        <taxon>Burkholderiaceae</taxon>
        <taxon>Ralstonia</taxon>
    </lineage>
</organism>